<dbReference type="Gene3D" id="2.40.50.100">
    <property type="match status" value="1"/>
</dbReference>
<keyword evidence="3" id="KW-1133">Transmembrane helix</keyword>
<reference evidence="5" key="1">
    <citation type="submission" date="2016-10" db="EMBL/GenBank/DDBJ databases">
        <authorList>
            <person name="Varghese N."/>
            <person name="Submissions S."/>
        </authorList>
    </citation>
    <scope>NUCLEOTIDE SEQUENCE [LARGE SCALE GENOMIC DNA]</scope>
    <source>
        <strain evidence="5">CGMCC 1.9150</strain>
    </source>
</reference>
<dbReference type="AlphaFoldDB" id="A0A1H7LSC5"/>
<organism evidence="4 5">
    <name type="scientific">Halomonas daqiaonensis</name>
    <dbReference type="NCBI Taxonomy" id="650850"/>
    <lineage>
        <taxon>Bacteria</taxon>
        <taxon>Pseudomonadati</taxon>
        <taxon>Pseudomonadota</taxon>
        <taxon>Gammaproteobacteria</taxon>
        <taxon>Oceanospirillales</taxon>
        <taxon>Halomonadaceae</taxon>
        <taxon>Halomonas</taxon>
    </lineage>
</organism>
<name>A0A1H7LSC5_9GAMM</name>
<gene>
    <name evidence="4" type="ORF">SAMN04488129_10647</name>
</gene>
<comment type="subcellular location">
    <subcellularLocation>
        <location evidence="1">Cell envelope</location>
    </subcellularLocation>
</comment>
<dbReference type="GO" id="GO:0030313">
    <property type="term" value="C:cell envelope"/>
    <property type="evidence" value="ECO:0007669"/>
    <property type="project" value="UniProtKB-SubCell"/>
</dbReference>
<evidence type="ECO:0000256" key="2">
    <source>
        <dbReference type="ARBA" id="ARBA00023054"/>
    </source>
</evidence>
<protein>
    <submittedName>
        <fullName evidence="4">Multidrug resistance efflux pump</fullName>
    </submittedName>
</protein>
<dbReference type="STRING" id="650850.SAMN04488129_10647"/>
<keyword evidence="2" id="KW-0175">Coiled coil</keyword>
<dbReference type="PANTHER" id="PTHR32347">
    <property type="entry name" value="EFFLUX SYSTEM COMPONENT YKNX-RELATED"/>
    <property type="match status" value="1"/>
</dbReference>
<dbReference type="SUPFAM" id="SSF56954">
    <property type="entry name" value="Outer membrane efflux proteins (OEP)"/>
    <property type="match status" value="1"/>
</dbReference>
<dbReference type="RefSeq" id="WP_089711669.1">
    <property type="nucleotide sequence ID" value="NZ_FOBC01000006.1"/>
</dbReference>
<dbReference type="EMBL" id="FOBC01000006">
    <property type="protein sequence ID" value="SEL01375.1"/>
    <property type="molecule type" value="Genomic_DNA"/>
</dbReference>
<proteinExistence type="predicted"/>
<evidence type="ECO:0000313" key="4">
    <source>
        <dbReference type="EMBL" id="SEL01375.1"/>
    </source>
</evidence>
<evidence type="ECO:0000256" key="3">
    <source>
        <dbReference type="SAM" id="Phobius"/>
    </source>
</evidence>
<keyword evidence="3" id="KW-0812">Transmembrane</keyword>
<keyword evidence="3" id="KW-0472">Membrane</keyword>
<evidence type="ECO:0000256" key="1">
    <source>
        <dbReference type="ARBA" id="ARBA00004196"/>
    </source>
</evidence>
<accession>A0A1H7LSC5</accession>
<dbReference type="InterPro" id="IPR050465">
    <property type="entry name" value="UPF0194_transport"/>
</dbReference>
<dbReference type="OrthoDB" id="8524475at2"/>
<evidence type="ECO:0000313" key="5">
    <source>
        <dbReference type="Proteomes" id="UP000198807"/>
    </source>
</evidence>
<dbReference type="Proteomes" id="UP000198807">
    <property type="component" value="Unassembled WGS sequence"/>
</dbReference>
<feature type="transmembrane region" description="Helical" evidence="3">
    <location>
        <begin position="30"/>
        <end position="49"/>
    </location>
</feature>
<keyword evidence="5" id="KW-1185">Reference proteome</keyword>
<dbReference type="PANTHER" id="PTHR32347:SF23">
    <property type="entry name" value="BLL5650 PROTEIN"/>
    <property type="match status" value="1"/>
</dbReference>
<sequence>MRRISRPTRVDNLKSESRGKVKKQGRIGRSVYLFLVVIFLLYLFDIFFGDRIYMSADGMIMRSAFTVDRDFQAELVSLRVEEGQRVAKGDLLGKISSTRMLDDLYDKSMERLDLESRLSEIRIRKKNIDSQIPLAKENIEALQESFDAYSQLKSQGLSGRGNVTETGVELLEAKRELATLRSDRKVVEEEIPRLEIMLERSGDTLDRLRSIYNEGRVTAPFEGTVSRIHRNVGQALEVGGDILTIHHGRRYVLAYLPVGRLYNVKVSEPVTVRFGENLLPGRVENIYPLATELPEEFRRLFGAINRRQLVRIMLMDNAENFLKDEAPLFTPVTVSGDWDPVVLMLKFKDAVSRGVSVVSSFLHDAIFDGPPGDTAKKVSSQIDSMRISCDWELVNKVTINA</sequence>